<reference evidence="2" key="1">
    <citation type="submission" date="2014-11" db="EMBL/GenBank/DDBJ databases">
        <authorList>
            <person name="Amaro Gonzalez C."/>
        </authorList>
    </citation>
    <scope>NUCLEOTIDE SEQUENCE</scope>
</reference>
<evidence type="ECO:0000256" key="1">
    <source>
        <dbReference type="SAM" id="MobiDB-lite"/>
    </source>
</evidence>
<dbReference type="AlphaFoldDB" id="A0A0E9PP94"/>
<feature type="compositionally biased region" description="Basic and acidic residues" evidence="1">
    <location>
        <begin position="18"/>
        <end position="27"/>
    </location>
</feature>
<protein>
    <submittedName>
        <fullName evidence="2">Uncharacterized protein</fullName>
    </submittedName>
</protein>
<proteinExistence type="predicted"/>
<feature type="region of interest" description="Disordered" evidence="1">
    <location>
        <begin position="16"/>
        <end position="38"/>
    </location>
</feature>
<reference evidence="2" key="2">
    <citation type="journal article" date="2015" name="Fish Shellfish Immunol.">
        <title>Early steps in the European eel (Anguilla anguilla)-Vibrio vulnificus interaction in the gills: Role of the RtxA13 toxin.</title>
        <authorList>
            <person name="Callol A."/>
            <person name="Pajuelo D."/>
            <person name="Ebbesson L."/>
            <person name="Teles M."/>
            <person name="MacKenzie S."/>
            <person name="Amaro C."/>
        </authorList>
    </citation>
    <scope>NUCLEOTIDE SEQUENCE</scope>
</reference>
<evidence type="ECO:0000313" key="2">
    <source>
        <dbReference type="EMBL" id="JAH05678.1"/>
    </source>
</evidence>
<organism evidence="2">
    <name type="scientific">Anguilla anguilla</name>
    <name type="common">European freshwater eel</name>
    <name type="synonym">Muraena anguilla</name>
    <dbReference type="NCBI Taxonomy" id="7936"/>
    <lineage>
        <taxon>Eukaryota</taxon>
        <taxon>Metazoa</taxon>
        <taxon>Chordata</taxon>
        <taxon>Craniata</taxon>
        <taxon>Vertebrata</taxon>
        <taxon>Euteleostomi</taxon>
        <taxon>Actinopterygii</taxon>
        <taxon>Neopterygii</taxon>
        <taxon>Teleostei</taxon>
        <taxon>Anguilliformes</taxon>
        <taxon>Anguillidae</taxon>
        <taxon>Anguilla</taxon>
    </lineage>
</organism>
<name>A0A0E9PP94_ANGAN</name>
<accession>A0A0E9PP94</accession>
<dbReference type="EMBL" id="GBXM01102899">
    <property type="protein sequence ID" value="JAH05678.1"/>
    <property type="molecule type" value="Transcribed_RNA"/>
</dbReference>
<sequence length="38" mass="4450">MRRTVEHCQAGRAVAPRYHRENRRESASVRCSPPRTDL</sequence>